<evidence type="ECO:0000313" key="3">
    <source>
        <dbReference type="Proteomes" id="UP001172681"/>
    </source>
</evidence>
<accession>A0AA38YDI6</accession>
<dbReference type="Proteomes" id="UP001172681">
    <property type="component" value="Unassembled WGS sequence"/>
</dbReference>
<name>A0AA38YDI6_9EURO</name>
<dbReference type="AlphaFoldDB" id="A0AA38YDI6"/>
<feature type="region of interest" description="Disordered" evidence="1">
    <location>
        <begin position="119"/>
        <end position="147"/>
    </location>
</feature>
<evidence type="ECO:0000256" key="1">
    <source>
        <dbReference type="SAM" id="MobiDB-lite"/>
    </source>
</evidence>
<comment type="caution">
    <text evidence="2">The sequence shown here is derived from an EMBL/GenBank/DDBJ whole genome shotgun (WGS) entry which is preliminary data.</text>
</comment>
<evidence type="ECO:0000313" key="2">
    <source>
        <dbReference type="EMBL" id="KAJ9645449.1"/>
    </source>
</evidence>
<gene>
    <name evidence="2" type="ORF">H2204_001028</name>
</gene>
<organism evidence="2 3">
    <name type="scientific">Knufia peltigerae</name>
    <dbReference type="NCBI Taxonomy" id="1002370"/>
    <lineage>
        <taxon>Eukaryota</taxon>
        <taxon>Fungi</taxon>
        <taxon>Dikarya</taxon>
        <taxon>Ascomycota</taxon>
        <taxon>Pezizomycotina</taxon>
        <taxon>Eurotiomycetes</taxon>
        <taxon>Chaetothyriomycetidae</taxon>
        <taxon>Chaetothyriales</taxon>
        <taxon>Trichomeriaceae</taxon>
        <taxon>Knufia</taxon>
    </lineage>
</organism>
<feature type="region of interest" description="Disordered" evidence="1">
    <location>
        <begin position="1"/>
        <end position="35"/>
    </location>
</feature>
<proteinExistence type="predicted"/>
<dbReference type="EMBL" id="JAPDRN010000004">
    <property type="protein sequence ID" value="KAJ9645449.1"/>
    <property type="molecule type" value="Genomic_DNA"/>
</dbReference>
<protein>
    <submittedName>
        <fullName evidence="2">Uncharacterized protein</fullName>
    </submittedName>
</protein>
<reference evidence="2" key="1">
    <citation type="submission" date="2022-10" db="EMBL/GenBank/DDBJ databases">
        <title>Culturing micro-colonial fungi from biological soil crusts in the Mojave desert and describing Neophaeococcomyces mojavensis, and introducing the new genera and species Taxawa tesnikishii.</title>
        <authorList>
            <person name="Kurbessoian T."/>
            <person name="Stajich J.E."/>
        </authorList>
    </citation>
    <scope>NUCLEOTIDE SEQUENCE</scope>
    <source>
        <strain evidence="2">TK_35</strain>
    </source>
</reference>
<sequence length="159" mass="17511">MDEAAAINNVDGATHDDDNNNKDNTSSSFPSTHHTDRAKIASDMAKRIAGGANLQTLARDQNMTVEQVCRMVAMFADQAGEIARATLGSDTMYNVIAENKEGQGKAIQDQCEQEMMKANHKESNGLKNGAEEEKEDGDEATKIPPRMPQNFNPFVYYRL</sequence>
<keyword evidence="3" id="KW-1185">Reference proteome</keyword>